<evidence type="ECO:0000313" key="2">
    <source>
        <dbReference type="Proteomes" id="UP000718564"/>
    </source>
</evidence>
<dbReference type="Proteomes" id="UP000718564">
    <property type="component" value="Unassembled WGS sequence"/>
</dbReference>
<sequence length="50" mass="5712">MQNYYNLVYREQEREIVLLSRAEAIGIIPLSPLARGFLAGNRYQANLASK</sequence>
<organism evidence="1 2">
    <name type="scientific">Brasilonema bromeliae SPC951</name>
    <dbReference type="NCBI Taxonomy" id="385972"/>
    <lineage>
        <taxon>Bacteria</taxon>
        <taxon>Bacillati</taxon>
        <taxon>Cyanobacteriota</taxon>
        <taxon>Cyanophyceae</taxon>
        <taxon>Nostocales</taxon>
        <taxon>Scytonemataceae</taxon>
        <taxon>Brasilonema</taxon>
        <taxon>Bromeliae group (in: Brasilonema)</taxon>
    </lineage>
</organism>
<gene>
    <name evidence="1" type="ORF">DP116_04610</name>
</gene>
<dbReference type="InterPro" id="IPR036812">
    <property type="entry name" value="NAD(P)_OxRdtase_dom_sf"/>
</dbReference>
<dbReference type="RefSeq" id="WP_169154053.1">
    <property type="nucleotide sequence ID" value="NZ_CAWPJE010000360.1"/>
</dbReference>
<name>A0ABX1P339_9CYAN</name>
<dbReference type="Gene3D" id="3.20.20.100">
    <property type="entry name" value="NADP-dependent oxidoreductase domain"/>
    <property type="match status" value="1"/>
</dbReference>
<keyword evidence="2" id="KW-1185">Reference proteome</keyword>
<protein>
    <submittedName>
        <fullName evidence="1">Uncharacterized protein</fullName>
    </submittedName>
</protein>
<evidence type="ECO:0000313" key="1">
    <source>
        <dbReference type="EMBL" id="NMG18765.1"/>
    </source>
</evidence>
<comment type="caution">
    <text evidence="1">The sequence shown here is derived from an EMBL/GenBank/DDBJ whole genome shotgun (WGS) entry which is preliminary data.</text>
</comment>
<dbReference type="EMBL" id="QMEB01000021">
    <property type="protein sequence ID" value="NMG18765.1"/>
    <property type="molecule type" value="Genomic_DNA"/>
</dbReference>
<dbReference type="SUPFAM" id="SSF51430">
    <property type="entry name" value="NAD(P)-linked oxidoreductase"/>
    <property type="match status" value="1"/>
</dbReference>
<accession>A0ABX1P339</accession>
<proteinExistence type="predicted"/>
<reference evidence="1 2" key="1">
    <citation type="submission" date="2018-06" db="EMBL/GenBank/DDBJ databases">
        <title>Comparative genomics of Brasilonema spp. strains.</title>
        <authorList>
            <person name="Alvarenga D.O."/>
            <person name="Fiore M.F."/>
            <person name="Varani A.M."/>
        </authorList>
    </citation>
    <scope>NUCLEOTIDE SEQUENCE [LARGE SCALE GENOMIC DNA]</scope>
    <source>
        <strain evidence="1 2">SPC951</strain>
    </source>
</reference>